<proteinExistence type="inferred from homology"/>
<dbReference type="InterPro" id="IPR013766">
    <property type="entry name" value="Thioredoxin_domain"/>
</dbReference>
<keyword evidence="5 10" id="KW-1015">Disulfide bond</keyword>
<feature type="active site" description="Nucleophile" evidence="9">
    <location>
        <position position="33"/>
    </location>
</feature>
<accession>A0A255IA55</accession>
<feature type="site" description="Deprotonates C-terminal active site Cys" evidence="9">
    <location>
        <position position="24"/>
    </location>
</feature>
<evidence type="ECO:0000256" key="4">
    <source>
        <dbReference type="ARBA" id="ARBA00022982"/>
    </source>
</evidence>
<evidence type="ECO:0000256" key="8">
    <source>
        <dbReference type="PIRNR" id="PIRNR000077"/>
    </source>
</evidence>
<dbReference type="FunFam" id="3.40.30.10:FF:000001">
    <property type="entry name" value="Thioredoxin"/>
    <property type="match status" value="1"/>
</dbReference>
<dbReference type="InterPro" id="IPR017937">
    <property type="entry name" value="Thioredoxin_CS"/>
</dbReference>
<dbReference type="InterPro" id="IPR036249">
    <property type="entry name" value="Thioredoxin-like_sf"/>
</dbReference>
<evidence type="ECO:0000256" key="6">
    <source>
        <dbReference type="ARBA" id="ARBA00023284"/>
    </source>
</evidence>
<reference evidence="13" key="3">
    <citation type="submission" date="2018-07" db="EMBL/GenBank/DDBJ databases">
        <authorList>
            <person name="Quirk P.G."/>
            <person name="Krulwich T.A."/>
        </authorList>
    </citation>
    <scope>NUCLEOTIDE SEQUENCE</scope>
    <source>
        <strain evidence="13">CCRI-19302</strain>
    </source>
</reference>
<dbReference type="PRINTS" id="PR00421">
    <property type="entry name" value="THIOREDOXIN"/>
</dbReference>
<keyword evidence="6 10" id="KW-0676">Redox-active center</keyword>
<dbReference type="InterPro" id="IPR005746">
    <property type="entry name" value="Thioredoxin"/>
</dbReference>
<dbReference type="EMBL" id="NOKA02000059">
    <property type="protein sequence ID" value="RDY29874.1"/>
    <property type="molecule type" value="Genomic_DNA"/>
</dbReference>
<comment type="caution">
    <text evidence="13">The sequence shown here is derived from an EMBL/GenBank/DDBJ whole genome shotgun (WGS) entry which is preliminary data.</text>
</comment>
<dbReference type="GO" id="GO:0015035">
    <property type="term" value="F:protein-disulfide reductase activity"/>
    <property type="evidence" value="ECO:0007669"/>
    <property type="project" value="UniProtKB-UniRule"/>
</dbReference>
<dbReference type="Gene3D" id="3.40.30.10">
    <property type="entry name" value="Glutaredoxin"/>
    <property type="match status" value="1"/>
</dbReference>
<sequence>MAIVINDNNFDEEVLKSNLPVLVDFYAEWCGPCKMMGPVVEAIANEVEGLAKVGKIDVDESRVIASKYNVMSVPTFMIFKNGSLEETVVGAVSKDVLKNKLVM</sequence>
<evidence type="ECO:0000256" key="5">
    <source>
        <dbReference type="ARBA" id="ARBA00023157"/>
    </source>
</evidence>
<dbReference type="RefSeq" id="WP_094377971.1">
    <property type="nucleotide sequence ID" value="NZ_NOKA02000059.1"/>
</dbReference>
<dbReference type="PIRSF" id="PIRSF000077">
    <property type="entry name" value="Thioredoxin"/>
    <property type="match status" value="1"/>
</dbReference>
<evidence type="ECO:0000313" key="14">
    <source>
        <dbReference type="Proteomes" id="UP000216411"/>
    </source>
</evidence>
<dbReference type="EMBL" id="QICS01000018">
    <property type="protein sequence ID" value="PXV85306.1"/>
    <property type="molecule type" value="Genomic_DNA"/>
</dbReference>
<dbReference type="PROSITE" id="PS00194">
    <property type="entry name" value="THIOREDOXIN_1"/>
    <property type="match status" value="1"/>
</dbReference>
<dbReference type="Proteomes" id="UP000247523">
    <property type="component" value="Unassembled WGS sequence"/>
</dbReference>
<evidence type="ECO:0000313" key="15">
    <source>
        <dbReference type="Proteomes" id="UP000247523"/>
    </source>
</evidence>
<evidence type="ECO:0000256" key="7">
    <source>
        <dbReference type="NCBIfam" id="TIGR01068"/>
    </source>
</evidence>
<evidence type="ECO:0000256" key="1">
    <source>
        <dbReference type="ARBA" id="ARBA00008987"/>
    </source>
</evidence>
<dbReference type="SUPFAM" id="SSF52833">
    <property type="entry name" value="Thioredoxin-like"/>
    <property type="match status" value="1"/>
</dbReference>
<evidence type="ECO:0000313" key="12">
    <source>
        <dbReference type="EMBL" id="PXV85306.1"/>
    </source>
</evidence>
<name>A0A255IA55_9FIRM</name>
<evidence type="ECO:0000256" key="3">
    <source>
        <dbReference type="ARBA" id="ARBA00022448"/>
    </source>
</evidence>
<evidence type="ECO:0000259" key="11">
    <source>
        <dbReference type="PROSITE" id="PS51352"/>
    </source>
</evidence>
<gene>
    <name evidence="13" type="primary">trxA</name>
    <name evidence="12" type="ORF">C8E03_11815</name>
    <name evidence="13" type="ORF">CG710_017580</name>
</gene>
<feature type="domain" description="Thioredoxin" evidence="11">
    <location>
        <begin position="1"/>
        <end position="103"/>
    </location>
</feature>
<dbReference type="CDD" id="cd02947">
    <property type="entry name" value="TRX_family"/>
    <property type="match status" value="1"/>
</dbReference>
<feature type="disulfide bond" description="Redox-active" evidence="10">
    <location>
        <begin position="30"/>
        <end position="33"/>
    </location>
</feature>
<feature type="site" description="Contributes to redox potential value" evidence="9">
    <location>
        <position position="32"/>
    </location>
</feature>
<evidence type="ECO:0000256" key="9">
    <source>
        <dbReference type="PIRSR" id="PIRSR000077-1"/>
    </source>
</evidence>
<reference evidence="13 14" key="1">
    <citation type="journal article" date="2017" name="Genome Announc.">
        <title>Draft Genome Sequence of a Sporulating and Motile Strain of Lachnotalea glycerini Isolated from Water in Quebec City, Canada.</title>
        <authorList>
            <person name="Maheux A.F."/>
            <person name="Boudreau D.K."/>
            <person name="Berube E."/>
            <person name="Boissinot M."/>
            <person name="Raymond F."/>
            <person name="Brodeur S."/>
            <person name="Corbeil J."/>
            <person name="Isabel S."/>
            <person name="Omar R.F."/>
            <person name="Bergeron M.G."/>
        </authorList>
    </citation>
    <scope>NUCLEOTIDE SEQUENCE [LARGE SCALE GENOMIC DNA]</scope>
    <source>
        <strain evidence="13 14">CCRI-19302</strain>
    </source>
</reference>
<feature type="active site" description="Nucleophile" evidence="9">
    <location>
        <position position="30"/>
    </location>
</feature>
<dbReference type="OrthoDB" id="9790390at2"/>
<keyword evidence="3" id="KW-0813">Transport</keyword>
<dbReference type="NCBIfam" id="TIGR01068">
    <property type="entry name" value="thioredoxin"/>
    <property type="match status" value="1"/>
</dbReference>
<feature type="site" description="Contributes to redox potential value" evidence="9">
    <location>
        <position position="31"/>
    </location>
</feature>
<keyword evidence="4" id="KW-0249">Electron transport</keyword>
<dbReference type="PROSITE" id="PS51352">
    <property type="entry name" value="THIOREDOXIN_2"/>
    <property type="match status" value="1"/>
</dbReference>
<evidence type="ECO:0000256" key="10">
    <source>
        <dbReference type="PIRSR" id="PIRSR000077-4"/>
    </source>
</evidence>
<comment type="similarity">
    <text evidence="1 8">Belongs to the thioredoxin family.</text>
</comment>
<reference evidence="12 15" key="2">
    <citation type="submission" date="2018-05" db="EMBL/GenBank/DDBJ databases">
        <title>Genomic Encyclopedia of Type Strains, Phase IV (KMG-IV): sequencing the most valuable type-strain genomes for metagenomic binning, comparative biology and taxonomic classification.</title>
        <authorList>
            <person name="Goeker M."/>
        </authorList>
    </citation>
    <scope>NUCLEOTIDE SEQUENCE [LARGE SCALE GENOMIC DNA]</scope>
    <source>
        <strain evidence="12 15">DSM 28816</strain>
    </source>
</reference>
<dbReference type="Pfam" id="PF00085">
    <property type="entry name" value="Thioredoxin"/>
    <property type="match status" value="1"/>
</dbReference>
<protein>
    <recommendedName>
        <fullName evidence="2 7">Thioredoxin</fullName>
    </recommendedName>
</protein>
<evidence type="ECO:0000313" key="13">
    <source>
        <dbReference type="EMBL" id="RDY29874.1"/>
    </source>
</evidence>
<dbReference type="PANTHER" id="PTHR45663:SF11">
    <property type="entry name" value="GEO12009P1"/>
    <property type="match status" value="1"/>
</dbReference>
<dbReference type="GO" id="GO:0005737">
    <property type="term" value="C:cytoplasm"/>
    <property type="evidence" value="ECO:0007669"/>
    <property type="project" value="TreeGrafter"/>
</dbReference>
<keyword evidence="14" id="KW-1185">Reference proteome</keyword>
<organism evidence="13 14">
    <name type="scientific">Lachnotalea glycerini</name>
    <dbReference type="NCBI Taxonomy" id="1763509"/>
    <lineage>
        <taxon>Bacteria</taxon>
        <taxon>Bacillati</taxon>
        <taxon>Bacillota</taxon>
        <taxon>Clostridia</taxon>
        <taxon>Lachnospirales</taxon>
        <taxon>Lachnospiraceae</taxon>
        <taxon>Lachnotalea</taxon>
    </lineage>
</organism>
<dbReference type="Proteomes" id="UP000216411">
    <property type="component" value="Unassembled WGS sequence"/>
</dbReference>
<evidence type="ECO:0000256" key="2">
    <source>
        <dbReference type="ARBA" id="ARBA00020570"/>
    </source>
</evidence>
<dbReference type="AlphaFoldDB" id="A0A255IA55"/>
<dbReference type="PANTHER" id="PTHR45663">
    <property type="entry name" value="GEO12009P1"/>
    <property type="match status" value="1"/>
</dbReference>